<feature type="compositionally biased region" description="Low complexity" evidence="5">
    <location>
        <begin position="268"/>
        <end position="285"/>
    </location>
</feature>
<dbReference type="PANTHER" id="PTHR40389:SF3">
    <property type="entry name" value="IGE-BINDING PROTEIN"/>
    <property type="match status" value="1"/>
</dbReference>
<keyword evidence="3" id="KW-0862">Zinc</keyword>
<feature type="compositionally biased region" description="Basic and acidic residues" evidence="5">
    <location>
        <begin position="672"/>
        <end position="682"/>
    </location>
</feature>
<keyword evidence="1" id="KW-0479">Metal-binding</keyword>
<dbReference type="Gene3D" id="1.10.150.490">
    <property type="entry name" value="Retroviral GAG p10 protein"/>
    <property type="match status" value="1"/>
</dbReference>
<dbReference type="Gene3D" id="1.10.375.10">
    <property type="entry name" value="Human Immunodeficiency Virus Type 1 Capsid Protein"/>
    <property type="match status" value="1"/>
</dbReference>
<evidence type="ECO:0000313" key="8">
    <source>
        <dbReference type="Proteomes" id="UP000558488"/>
    </source>
</evidence>
<sequence>MGQGNSKELFVQVLKTMLRSRGTKVSSSQLHHFMQFVEEVCPWFPEEGTVNLETWVKVGERIQGYYEAHGPQKVPVDTFSLWALVRDCIDPRHEGQKAKEKVVAAEIPPVVTTPTAPPLEAAAVRKEEPLDPGDAEDLEEAAAHYRQEDDLILLSEQTAGGKAQQDPLRQAVLGLAKQLQAWQVVAQKMQKEMHTRAPTPTPSQRAGLEGPPLVEVDEEEGMQKPTGQQSRKGIRQKRGDERKKAPLKNAPFKGEVSSRGRSQKRSSSRSSLYSSTSGAETMGETTEIESGSESEKEEPGFTQRVKVLGKEEKLMVAMAQAGPGQKNDPGWGKVQASPSGLSPLQAALRDARMAGEDLDGFDQGGFLAYPVYEHPAQGNNPPQRVYGTIDFKKLKELKTACAQYGPTAPYTLVVLESINDDYTMCPNDWKQLAKACLSGGDYLLWKTEYVEECERTHRRNLANRIQSDLSAMIGEGQWADTQPQTTYNMAYYAQISLAARKAWKKLPTSKNITMDLTRIRQGPDELYQDFVSRLLDAAGKLIGEGEAGILIVKQLAFENANTACQAALRPYRHKGDINDYIRICQDIGPSYTTGVTLAAALKGQSLRQFLQQSPRGRGRGRRVPGPPGSCFSCGQMGHFTKECPQKAPVQSDQGGPGTAPGICPRCQKGRHWARDCRSKRDSQGNPLPTLQQGNWKRGQPQAPQTYGALQGALQGQSQRASNPFVTSTELPQEAQDWTSVPPPMQY</sequence>
<dbReference type="SUPFAM" id="SSF47836">
    <property type="entry name" value="Retroviral matrix proteins"/>
    <property type="match status" value="1"/>
</dbReference>
<dbReference type="Pfam" id="PF00098">
    <property type="entry name" value="zf-CCHC"/>
    <property type="match status" value="1"/>
</dbReference>
<dbReference type="GO" id="GO:0005198">
    <property type="term" value="F:structural molecule activity"/>
    <property type="evidence" value="ECO:0007669"/>
    <property type="project" value="InterPro"/>
</dbReference>
<feature type="region of interest" description="Disordered" evidence="5">
    <location>
        <begin position="190"/>
        <end position="302"/>
    </location>
</feature>
<dbReference type="Pfam" id="PF19317">
    <property type="entry name" value="Gag_p24_C"/>
    <property type="match status" value="1"/>
</dbReference>
<accession>A0A7J7UM85</accession>
<dbReference type="PANTHER" id="PTHR40389">
    <property type="entry name" value="ENDOGENOUS RETROVIRUS GROUP K MEMBER 24 GAG POLYPROTEIN-RELATED"/>
    <property type="match status" value="1"/>
</dbReference>
<dbReference type="SMART" id="SM00343">
    <property type="entry name" value="ZnF_C2HC"/>
    <property type="match status" value="2"/>
</dbReference>
<gene>
    <name evidence="7" type="ORF">mPipKuh1_008765</name>
</gene>
<dbReference type="AlphaFoldDB" id="A0A7J7UM85"/>
<dbReference type="OrthoDB" id="9809438at2759"/>
<dbReference type="InterPro" id="IPR001878">
    <property type="entry name" value="Znf_CCHC"/>
</dbReference>
<keyword evidence="8" id="KW-1185">Reference proteome</keyword>
<dbReference type="InterPro" id="IPR008919">
    <property type="entry name" value="Retrov_capsid_N"/>
</dbReference>
<evidence type="ECO:0000259" key="6">
    <source>
        <dbReference type="PROSITE" id="PS50158"/>
    </source>
</evidence>
<feature type="compositionally biased region" description="Polar residues" evidence="5">
    <location>
        <begin position="717"/>
        <end position="738"/>
    </location>
</feature>
<dbReference type="InterPro" id="IPR008916">
    <property type="entry name" value="Retrov_capsid_C"/>
</dbReference>
<evidence type="ECO:0000256" key="4">
    <source>
        <dbReference type="PROSITE-ProRule" id="PRU00047"/>
    </source>
</evidence>
<feature type="domain" description="CCHC-type" evidence="6">
    <location>
        <begin position="630"/>
        <end position="645"/>
    </location>
</feature>
<feature type="compositionally biased region" description="Low complexity" evidence="5">
    <location>
        <begin position="707"/>
        <end position="716"/>
    </location>
</feature>
<protein>
    <recommendedName>
        <fullName evidence="6">CCHC-type domain-containing protein</fullName>
    </recommendedName>
</protein>
<dbReference type="Proteomes" id="UP000558488">
    <property type="component" value="Unassembled WGS sequence"/>
</dbReference>
<dbReference type="InterPro" id="IPR036875">
    <property type="entry name" value="Znf_CCHC_sf"/>
</dbReference>
<dbReference type="SUPFAM" id="SSF57756">
    <property type="entry name" value="Retrovirus zinc finger-like domains"/>
    <property type="match status" value="2"/>
</dbReference>
<dbReference type="InterPro" id="IPR050195">
    <property type="entry name" value="Primate_lentivir_Gag_pol-like"/>
</dbReference>
<dbReference type="SUPFAM" id="SSF47353">
    <property type="entry name" value="Retrovirus capsid dimerization domain-like"/>
    <property type="match status" value="1"/>
</dbReference>
<dbReference type="GO" id="GO:0008270">
    <property type="term" value="F:zinc ion binding"/>
    <property type="evidence" value="ECO:0007669"/>
    <property type="project" value="UniProtKB-KW"/>
</dbReference>
<dbReference type="Pfam" id="PF14787">
    <property type="entry name" value="zf-CCHC_5"/>
    <property type="match status" value="1"/>
</dbReference>
<dbReference type="InterPro" id="IPR010999">
    <property type="entry name" value="Retrovr_matrix"/>
</dbReference>
<evidence type="ECO:0000256" key="2">
    <source>
        <dbReference type="ARBA" id="ARBA00022771"/>
    </source>
</evidence>
<name>A0A7J7UM85_PIPKU</name>
<dbReference type="Gene3D" id="1.10.1200.30">
    <property type="match status" value="1"/>
</dbReference>
<organism evidence="7 8">
    <name type="scientific">Pipistrellus kuhlii</name>
    <name type="common">Kuhl's pipistrelle</name>
    <dbReference type="NCBI Taxonomy" id="59472"/>
    <lineage>
        <taxon>Eukaryota</taxon>
        <taxon>Metazoa</taxon>
        <taxon>Chordata</taxon>
        <taxon>Craniata</taxon>
        <taxon>Vertebrata</taxon>
        <taxon>Euteleostomi</taxon>
        <taxon>Mammalia</taxon>
        <taxon>Eutheria</taxon>
        <taxon>Laurasiatheria</taxon>
        <taxon>Chiroptera</taxon>
        <taxon>Yangochiroptera</taxon>
        <taxon>Vespertilionidae</taxon>
        <taxon>Pipistrellus</taxon>
    </lineage>
</organism>
<reference evidence="7 8" key="1">
    <citation type="journal article" date="2020" name="Nature">
        <title>Six reference-quality genomes reveal evolution of bat adaptations.</title>
        <authorList>
            <person name="Jebb D."/>
            <person name="Huang Z."/>
            <person name="Pippel M."/>
            <person name="Hughes G.M."/>
            <person name="Lavrichenko K."/>
            <person name="Devanna P."/>
            <person name="Winkler S."/>
            <person name="Jermiin L.S."/>
            <person name="Skirmuntt E.C."/>
            <person name="Katzourakis A."/>
            <person name="Burkitt-Gray L."/>
            <person name="Ray D.A."/>
            <person name="Sullivan K.A.M."/>
            <person name="Roscito J.G."/>
            <person name="Kirilenko B.M."/>
            <person name="Davalos L.M."/>
            <person name="Corthals A.P."/>
            <person name="Power M.L."/>
            <person name="Jones G."/>
            <person name="Ransome R.D."/>
            <person name="Dechmann D.K.N."/>
            <person name="Locatelli A.G."/>
            <person name="Puechmaille S.J."/>
            <person name="Fedrigo O."/>
            <person name="Jarvis E.D."/>
            <person name="Hiller M."/>
            <person name="Vernes S.C."/>
            <person name="Myers E.W."/>
            <person name="Teeling E.C."/>
        </authorList>
    </citation>
    <scope>NUCLEOTIDE SEQUENCE [LARGE SCALE GENOMIC DNA]</scope>
    <source>
        <strain evidence="7">MPipKuh1</strain>
        <tissue evidence="7">Flight muscle</tissue>
    </source>
</reference>
<dbReference type="SUPFAM" id="SSF47943">
    <property type="entry name" value="Retrovirus capsid protein, N-terminal core domain"/>
    <property type="match status" value="1"/>
</dbReference>
<evidence type="ECO:0000256" key="5">
    <source>
        <dbReference type="SAM" id="MobiDB-lite"/>
    </source>
</evidence>
<dbReference type="GO" id="GO:0016032">
    <property type="term" value="P:viral process"/>
    <property type="evidence" value="ECO:0007669"/>
    <property type="project" value="InterPro"/>
</dbReference>
<dbReference type="InterPro" id="IPR038124">
    <property type="entry name" value="B_retro_matrix_sf"/>
</dbReference>
<dbReference type="EMBL" id="JACAGB010000019">
    <property type="protein sequence ID" value="KAF6313912.1"/>
    <property type="molecule type" value="Genomic_DNA"/>
</dbReference>
<comment type="caution">
    <text evidence="7">The sequence shown here is derived from an EMBL/GenBank/DDBJ whole genome shotgun (WGS) entry which is preliminary data.</text>
</comment>
<feature type="region of interest" description="Disordered" evidence="5">
    <location>
        <begin position="644"/>
        <end position="746"/>
    </location>
</feature>
<dbReference type="Pfam" id="PF02337">
    <property type="entry name" value="Gag_p10"/>
    <property type="match status" value="1"/>
</dbReference>
<dbReference type="InterPro" id="IPR045345">
    <property type="entry name" value="Gag_p24_C"/>
</dbReference>
<evidence type="ECO:0000313" key="7">
    <source>
        <dbReference type="EMBL" id="KAF6313912.1"/>
    </source>
</evidence>
<keyword evidence="2 4" id="KW-0863">Zinc-finger</keyword>
<dbReference type="Gene3D" id="4.10.60.10">
    <property type="entry name" value="Zinc finger, CCHC-type"/>
    <property type="match status" value="1"/>
</dbReference>
<evidence type="ECO:0000256" key="3">
    <source>
        <dbReference type="ARBA" id="ARBA00022833"/>
    </source>
</evidence>
<evidence type="ECO:0000256" key="1">
    <source>
        <dbReference type="ARBA" id="ARBA00022723"/>
    </source>
</evidence>
<feature type="compositionally biased region" description="Polar residues" evidence="5">
    <location>
        <begin position="683"/>
        <end position="694"/>
    </location>
</feature>
<proteinExistence type="predicted"/>
<dbReference type="InterPro" id="IPR003322">
    <property type="entry name" value="B_retro_matrix"/>
</dbReference>
<dbReference type="GO" id="GO:0003676">
    <property type="term" value="F:nucleic acid binding"/>
    <property type="evidence" value="ECO:0007669"/>
    <property type="project" value="InterPro"/>
</dbReference>
<dbReference type="PROSITE" id="PS50158">
    <property type="entry name" value="ZF_CCHC"/>
    <property type="match status" value="1"/>
</dbReference>
<dbReference type="Pfam" id="PF00607">
    <property type="entry name" value="Gag_p24"/>
    <property type="match status" value="1"/>
</dbReference>